<dbReference type="EMBL" id="WIXP02000006">
    <property type="protein sequence ID" value="KAF6210057.1"/>
    <property type="molecule type" value="Genomic_DNA"/>
</dbReference>
<reference evidence="2" key="1">
    <citation type="journal article" date="2021" name="Mol. Ecol. Resour.">
        <title>Apolygus lucorum genome provides insights into omnivorousness and mesophyll feeding.</title>
        <authorList>
            <person name="Liu Y."/>
            <person name="Liu H."/>
            <person name="Wang H."/>
            <person name="Huang T."/>
            <person name="Liu B."/>
            <person name="Yang B."/>
            <person name="Yin L."/>
            <person name="Li B."/>
            <person name="Zhang Y."/>
            <person name="Zhang S."/>
            <person name="Jiang F."/>
            <person name="Zhang X."/>
            <person name="Ren Y."/>
            <person name="Wang B."/>
            <person name="Wang S."/>
            <person name="Lu Y."/>
            <person name="Wu K."/>
            <person name="Fan W."/>
            <person name="Wang G."/>
        </authorList>
    </citation>
    <scope>NUCLEOTIDE SEQUENCE</scope>
    <source>
        <strain evidence="2">12Hb</strain>
    </source>
</reference>
<evidence type="ECO:0000313" key="3">
    <source>
        <dbReference type="Proteomes" id="UP000466442"/>
    </source>
</evidence>
<keyword evidence="3" id="KW-1185">Reference proteome</keyword>
<sequence length="66" mass="7142">MVPVPLDTGTSIASLIDFLHFARPLLDLHCACLDDIERGEGNNGHSSLGNSYIASLIDFLHFTRGS</sequence>
<proteinExistence type="predicted"/>
<evidence type="ECO:0000313" key="2">
    <source>
        <dbReference type="EMBL" id="KAF6210057.1"/>
    </source>
</evidence>
<dbReference type="Proteomes" id="UP000466442">
    <property type="component" value="Unassembled WGS sequence"/>
</dbReference>
<accession>A0A6A4J8I1</accession>
<organism evidence="2 3">
    <name type="scientific">Apolygus lucorum</name>
    <name type="common">Small green plant bug</name>
    <name type="synonym">Lygocoris lucorum</name>
    <dbReference type="NCBI Taxonomy" id="248454"/>
    <lineage>
        <taxon>Eukaryota</taxon>
        <taxon>Metazoa</taxon>
        <taxon>Ecdysozoa</taxon>
        <taxon>Arthropoda</taxon>
        <taxon>Hexapoda</taxon>
        <taxon>Insecta</taxon>
        <taxon>Pterygota</taxon>
        <taxon>Neoptera</taxon>
        <taxon>Paraneoptera</taxon>
        <taxon>Hemiptera</taxon>
        <taxon>Heteroptera</taxon>
        <taxon>Panheteroptera</taxon>
        <taxon>Cimicomorpha</taxon>
        <taxon>Miridae</taxon>
        <taxon>Mirini</taxon>
        <taxon>Apolygus</taxon>
    </lineage>
</organism>
<dbReference type="EMBL" id="WIXP02000006">
    <property type="protein sequence ID" value="KAF6210055.1"/>
    <property type="molecule type" value="Genomic_DNA"/>
</dbReference>
<gene>
    <name evidence="1" type="ORF">GE061_015811</name>
    <name evidence="2" type="ORF">GE061_015813</name>
</gene>
<dbReference type="AlphaFoldDB" id="A0A6A4J8I1"/>
<evidence type="ECO:0000313" key="1">
    <source>
        <dbReference type="EMBL" id="KAF6210055.1"/>
    </source>
</evidence>
<comment type="caution">
    <text evidence="2">The sequence shown here is derived from an EMBL/GenBank/DDBJ whole genome shotgun (WGS) entry which is preliminary data.</text>
</comment>
<name>A0A6A4J8I1_APOLU</name>
<protein>
    <submittedName>
        <fullName evidence="2">Uncharacterized protein</fullName>
    </submittedName>
</protein>